<dbReference type="NCBIfam" id="NF003717">
    <property type="entry name" value="PRK05327.1"/>
    <property type="match status" value="1"/>
</dbReference>
<comment type="subunit">
    <text evidence="6">Part of the 30S ribosomal subunit. Contacts protein S5. The interaction surface between S4 and S5 is involved in control of translational fidelity.</text>
</comment>
<dbReference type="PANTHER" id="PTHR11831:SF4">
    <property type="entry name" value="SMALL RIBOSOMAL SUBUNIT PROTEIN US4M"/>
    <property type="match status" value="1"/>
</dbReference>
<organism evidence="10">
    <name type="scientific">Nitzschia anatoliensis</name>
    <dbReference type="NCBI Taxonomy" id="2862141"/>
    <lineage>
        <taxon>Eukaryota</taxon>
        <taxon>Sar</taxon>
        <taxon>Stramenopiles</taxon>
        <taxon>Ochrophyta</taxon>
        <taxon>Bacillariophyta</taxon>
        <taxon>Bacillariophyceae</taxon>
        <taxon>Bacillariophycidae</taxon>
        <taxon>Bacillariales</taxon>
        <taxon>Bacillariaceae</taxon>
        <taxon>Nitzschia</taxon>
    </lineage>
</organism>
<reference evidence="10" key="1">
    <citation type="submission" date="2020-07" db="EMBL/GenBank/DDBJ databases">
        <title>Nitzschia anatoliensis sp. nov., a cryptic diatom species from the highly alkaline Van Lake (Turkey).</title>
        <authorList>
            <person name="Solak C.N."/>
            <person name="Gastineau R."/>
            <person name="Lemieux C."/>
            <person name="Turmel M."/>
            <person name="Gorecka E."/>
            <person name="Trobajo R."/>
            <person name="Rybak M."/>
            <person name="Yilmaz E."/>
            <person name="Witkowski A."/>
        </authorList>
    </citation>
    <scope>NUCLEOTIDE SEQUENCE</scope>
</reference>
<dbReference type="GO" id="GO:0003735">
    <property type="term" value="F:structural constituent of ribosome"/>
    <property type="evidence" value="ECO:0007669"/>
    <property type="project" value="InterPro"/>
</dbReference>
<dbReference type="SUPFAM" id="SSF55174">
    <property type="entry name" value="Alpha-L RNA-binding motif"/>
    <property type="match status" value="1"/>
</dbReference>
<dbReference type="HAMAP" id="MF_01306_B">
    <property type="entry name" value="Ribosomal_uS4_B"/>
    <property type="match status" value="1"/>
</dbReference>
<keyword evidence="10" id="KW-0934">Plastid</keyword>
<dbReference type="CDD" id="cd00165">
    <property type="entry name" value="S4"/>
    <property type="match status" value="1"/>
</dbReference>
<dbReference type="SMART" id="SM01390">
    <property type="entry name" value="Ribosomal_S4"/>
    <property type="match status" value="1"/>
</dbReference>
<feature type="domain" description="RNA-binding S4" evidence="8">
    <location>
        <begin position="111"/>
        <end position="175"/>
    </location>
</feature>
<dbReference type="FunFam" id="3.10.290.10:FF:000001">
    <property type="entry name" value="30S ribosomal protein S4"/>
    <property type="match status" value="1"/>
</dbReference>
<name>A0A8F7KVN2_9STRA</name>
<dbReference type="PROSITE" id="PS50889">
    <property type="entry name" value="S4"/>
    <property type="match status" value="1"/>
</dbReference>
<dbReference type="GO" id="GO:0019843">
    <property type="term" value="F:rRNA binding"/>
    <property type="evidence" value="ECO:0007669"/>
    <property type="project" value="UniProtKB-UniRule"/>
</dbReference>
<accession>A0A8F7KVN2</accession>
<evidence type="ECO:0000256" key="3">
    <source>
        <dbReference type="ARBA" id="ARBA00022884"/>
    </source>
</evidence>
<dbReference type="InterPro" id="IPR022801">
    <property type="entry name" value="Ribosomal_uS4"/>
</dbReference>
<evidence type="ECO:0000256" key="6">
    <source>
        <dbReference type="HAMAP-Rule" id="MF_01306"/>
    </source>
</evidence>
<evidence type="ECO:0000259" key="9">
    <source>
        <dbReference type="SMART" id="SM01390"/>
    </source>
</evidence>
<dbReference type="Pfam" id="PF00163">
    <property type="entry name" value="Ribosomal_S4"/>
    <property type="match status" value="1"/>
</dbReference>
<feature type="domain" description="Small ribosomal subunit protein uS4 N-terminal" evidence="9">
    <location>
        <begin position="21"/>
        <end position="110"/>
    </location>
</feature>
<comment type="similarity">
    <text evidence="1 6">Belongs to the universal ribosomal protein uS4 family.</text>
</comment>
<dbReference type="Pfam" id="PF01479">
    <property type="entry name" value="S4"/>
    <property type="match status" value="1"/>
</dbReference>
<evidence type="ECO:0000259" key="8">
    <source>
        <dbReference type="SMART" id="SM00363"/>
    </source>
</evidence>
<keyword evidence="10" id="KW-0150">Chloroplast</keyword>
<sequence>MFLSSVLINNYLYRKSIFMSRYRGPKLKISRRLGTLPGLTTKKSKKLNRPGKDGNSPDMNKKLTEYGIRLEEKQKLKFNYGLSESQLFRYVKEARRRKGVTGLILLQLLEMRLDTICFNLGFASSIAQARQLVNHGHITVNNKVINIPSFQCRLKDIISVKEKSTSKNLVTTNLKNNQRNDLPSNLKFDVNSLTATVLDYCNRDDIPLQLDELLVIEHYSRR</sequence>
<keyword evidence="4 6" id="KW-0689">Ribosomal protein</keyword>
<dbReference type="GO" id="GO:0015935">
    <property type="term" value="C:small ribosomal subunit"/>
    <property type="evidence" value="ECO:0007669"/>
    <property type="project" value="InterPro"/>
</dbReference>
<gene>
    <name evidence="6 10" type="primary">rps4</name>
</gene>
<keyword evidence="5 6" id="KW-0687">Ribonucleoprotein</keyword>
<protein>
    <recommendedName>
        <fullName evidence="6">Small ribosomal subunit protein uS4c</fullName>
    </recommendedName>
</protein>
<dbReference type="InterPro" id="IPR001912">
    <property type="entry name" value="Ribosomal_uS4_N"/>
</dbReference>
<dbReference type="NCBIfam" id="TIGR01017">
    <property type="entry name" value="rpsD_bact"/>
    <property type="match status" value="1"/>
</dbReference>
<evidence type="ECO:0000256" key="4">
    <source>
        <dbReference type="ARBA" id="ARBA00022980"/>
    </source>
</evidence>
<evidence type="ECO:0000256" key="2">
    <source>
        <dbReference type="ARBA" id="ARBA00022730"/>
    </source>
</evidence>
<dbReference type="Gene3D" id="1.10.1050.10">
    <property type="entry name" value="Ribosomal Protein S4 Delta 41, Chain A, domain 1"/>
    <property type="match status" value="1"/>
</dbReference>
<dbReference type="FunFam" id="1.10.1050.10:FF:000002">
    <property type="entry name" value="30S ribosomal protein S4, chloroplastic"/>
    <property type="match status" value="1"/>
</dbReference>
<comment type="subcellular location">
    <subcellularLocation>
        <location evidence="6">Plastid</location>
        <location evidence="6">Chloroplast</location>
    </subcellularLocation>
</comment>
<dbReference type="InterPro" id="IPR002942">
    <property type="entry name" value="S4_RNA-bd"/>
</dbReference>
<dbReference type="GO" id="GO:0006412">
    <property type="term" value="P:translation"/>
    <property type="evidence" value="ECO:0007669"/>
    <property type="project" value="UniProtKB-UniRule"/>
</dbReference>
<comment type="function">
    <text evidence="6">One of the primary rRNA binding proteins, it binds directly to 16S rRNA where it nucleates assembly of the body of the 30S subunit.</text>
</comment>
<evidence type="ECO:0000313" key="10">
    <source>
        <dbReference type="EMBL" id="QXV92858.1"/>
    </source>
</evidence>
<feature type="region of interest" description="Disordered" evidence="7">
    <location>
        <begin position="40"/>
        <end position="60"/>
    </location>
</feature>
<evidence type="ECO:0000256" key="7">
    <source>
        <dbReference type="SAM" id="MobiDB-lite"/>
    </source>
</evidence>
<dbReference type="GO" id="GO:0042274">
    <property type="term" value="P:ribosomal small subunit biogenesis"/>
    <property type="evidence" value="ECO:0007669"/>
    <property type="project" value="TreeGrafter"/>
</dbReference>
<dbReference type="Gene3D" id="3.10.290.10">
    <property type="entry name" value="RNA-binding S4 domain"/>
    <property type="match status" value="1"/>
</dbReference>
<dbReference type="AlphaFoldDB" id="A0A8F7KVN2"/>
<dbReference type="InterPro" id="IPR036986">
    <property type="entry name" value="S4_RNA-bd_sf"/>
</dbReference>
<evidence type="ECO:0000256" key="1">
    <source>
        <dbReference type="ARBA" id="ARBA00007465"/>
    </source>
</evidence>
<geneLocation type="chloroplast" evidence="10"/>
<keyword evidence="2 6" id="KW-0699">rRNA-binding</keyword>
<dbReference type="EMBL" id="MT742551">
    <property type="protein sequence ID" value="QXV92858.1"/>
    <property type="molecule type" value="Genomic_DNA"/>
</dbReference>
<dbReference type="SMART" id="SM00363">
    <property type="entry name" value="S4"/>
    <property type="match status" value="1"/>
</dbReference>
<dbReference type="PANTHER" id="PTHR11831">
    <property type="entry name" value="30S 40S RIBOSOMAL PROTEIN"/>
    <property type="match status" value="1"/>
</dbReference>
<comment type="function">
    <text evidence="6">With S5 and S12 plays an important role in translational accuracy.</text>
</comment>
<keyword evidence="3 6" id="KW-0694">RNA-binding</keyword>
<dbReference type="GO" id="GO:0009507">
    <property type="term" value="C:chloroplast"/>
    <property type="evidence" value="ECO:0007669"/>
    <property type="project" value="UniProtKB-SubCell"/>
</dbReference>
<evidence type="ECO:0000256" key="5">
    <source>
        <dbReference type="ARBA" id="ARBA00023274"/>
    </source>
</evidence>
<proteinExistence type="inferred from homology"/>
<dbReference type="InterPro" id="IPR005709">
    <property type="entry name" value="Ribosomal_uS4_bac-type"/>
</dbReference>